<reference evidence="1" key="1">
    <citation type="submission" date="2014-09" db="EMBL/GenBank/DDBJ databases">
        <authorList>
            <person name="Magalhaes I.L.F."/>
            <person name="Oliveira U."/>
            <person name="Santos F.R."/>
            <person name="Vidigal T.H.D.A."/>
            <person name="Brescovit A.D."/>
            <person name="Santos A.J."/>
        </authorList>
    </citation>
    <scope>NUCLEOTIDE SEQUENCE</scope>
    <source>
        <tissue evidence="1">Shoot tissue taken approximately 20 cm above the soil surface</tissue>
    </source>
</reference>
<dbReference type="EMBL" id="GBRH01267206">
    <property type="protein sequence ID" value="JAD30689.1"/>
    <property type="molecule type" value="Transcribed_RNA"/>
</dbReference>
<proteinExistence type="predicted"/>
<sequence>MHSIAFSNIAVASSSHSSCFHLPLISLMLLQPAI</sequence>
<accession>A0A0A8YUA5</accession>
<evidence type="ECO:0000313" key="1">
    <source>
        <dbReference type="EMBL" id="JAD30689.1"/>
    </source>
</evidence>
<protein>
    <submittedName>
        <fullName evidence="1">Uncharacterized protein</fullName>
    </submittedName>
</protein>
<name>A0A0A8YUA5_ARUDO</name>
<dbReference type="AlphaFoldDB" id="A0A0A8YUA5"/>
<reference evidence="1" key="2">
    <citation type="journal article" date="2015" name="Data Brief">
        <title>Shoot transcriptome of the giant reed, Arundo donax.</title>
        <authorList>
            <person name="Barrero R.A."/>
            <person name="Guerrero F.D."/>
            <person name="Moolhuijzen P."/>
            <person name="Goolsby J.A."/>
            <person name="Tidwell J."/>
            <person name="Bellgard S.E."/>
            <person name="Bellgard M.I."/>
        </authorList>
    </citation>
    <scope>NUCLEOTIDE SEQUENCE</scope>
    <source>
        <tissue evidence="1">Shoot tissue taken approximately 20 cm above the soil surface</tissue>
    </source>
</reference>
<organism evidence="1">
    <name type="scientific">Arundo donax</name>
    <name type="common">Giant reed</name>
    <name type="synonym">Donax arundinaceus</name>
    <dbReference type="NCBI Taxonomy" id="35708"/>
    <lineage>
        <taxon>Eukaryota</taxon>
        <taxon>Viridiplantae</taxon>
        <taxon>Streptophyta</taxon>
        <taxon>Embryophyta</taxon>
        <taxon>Tracheophyta</taxon>
        <taxon>Spermatophyta</taxon>
        <taxon>Magnoliopsida</taxon>
        <taxon>Liliopsida</taxon>
        <taxon>Poales</taxon>
        <taxon>Poaceae</taxon>
        <taxon>PACMAD clade</taxon>
        <taxon>Arundinoideae</taxon>
        <taxon>Arundineae</taxon>
        <taxon>Arundo</taxon>
    </lineage>
</organism>